<dbReference type="SUPFAM" id="SSF48695">
    <property type="entry name" value="Multiheme cytochromes"/>
    <property type="match status" value="1"/>
</dbReference>
<dbReference type="OrthoDB" id="6245000at2"/>
<dbReference type="CDD" id="cd08168">
    <property type="entry name" value="Cytochrom_C3"/>
    <property type="match status" value="1"/>
</dbReference>
<accession>A0A3S0IK94</accession>
<evidence type="ECO:0000313" key="3">
    <source>
        <dbReference type="EMBL" id="RTR37119.1"/>
    </source>
</evidence>
<sequence length="582" mass="65473">MKPMTMMLFAALSATSLSGCGGSDKGETEKPVTPPIGDINRPQENVFGAQPKYTMVGKSFNFYWNEKDGMIFFEGGAEFNPPQSEPIDISGDEVLRWLDENHGGESIKNQYVKMFKPGVFTEFDVLAYVTENRKAEICQRWEKPSNCEVNFTYNWSEDRRSFDYAINGESNWLAVQDYSGGIEDPVLELVTASRPDEVIVKNKMSMGVYPYPIDEVELYQEAQRQEIERLNKNGGKVIIPATFVQTGMKHYKGINFYQKYIKVYAGSMWAPSEYTDDIDEAQLDDNGRPMYHTGYDDEEGNFVGLGISGLLYWDYTPDYMIPNVEVTAHNLRPDLYYDGVITMADFVLSLNDINGHSGDLIKWPTLDTGSEVDTYAVNGIDGLYSSGFYGWNYNWTHSMIHDAFQTSPWDSSPHIVADSAILASPDLLVFQYANFYESYYEVQKFIQGDKNDPYVNTRKAVLDPMSPLTSAHFGWKVADCSMCHSTQDMDYGSHNGLNTDELLEPAKCAECHGNNGAPKGHDQKAGCYRCHFDMVGHADAIEVNGSSHPFEKDGIRVSKVMPDPYACVSCHYNENDILVGGK</sequence>
<keyword evidence="2" id="KW-0732">Signal</keyword>
<evidence type="ECO:0000256" key="1">
    <source>
        <dbReference type="SAM" id="MobiDB-lite"/>
    </source>
</evidence>
<feature type="region of interest" description="Disordered" evidence="1">
    <location>
        <begin position="19"/>
        <end position="39"/>
    </location>
</feature>
<dbReference type="Gene3D" id="3.90.10.10">
    <property type="entry name" value="Cytochrome C3"/>
    <property type="match status" value="1"/>
</dbReference>
<feature type="chain" id="PRO_5018675170" evidence="2">
    <location>
        <begin position="20"/>
        <end position="582"/>
    </location>
</feature>
<organism evidence="3 4">
    <name type="scientific">Shewanella canadensis</name>
    <dbReference type="NCBI Taxonomy" id="271096"/>
    <lineage>
        <taxon>Bacteria</taxon>
        <taxon>Pseudomonadati</taxon>
        <taxon>Pseudomonadota</taxon>
        <taxon>Gammaproteobacteria</taxon>
        <taxon>Alteromonadales</taxon>
        <taxon>Shewanellaceae</taxon>
        <taxon>Shewanella</taxon>
    </lineage>
</organism>
<dbReference type="Proteomes" id="UP000267448">
    <property type="component" value="Unassembled WGS sequence"/>
</dbReference>
<reference evidence="3 4" key="1">
    <citation type="submission" date="2018-12" db="EMBL/GenBank/DDBJ databases">
        <authorList>
            <person name="Yu L."/>
        </authorList>
    </citation>
    <scope>NUCLEOTIDE SEQUENCE [LARGE SCALE GENOMIC DNA]</scope>
    <source>
        <strain evidence="3 4">HAW-EB2</strain>
    </source>
</reference>
<evidence type="ECO:0000256" key="2">
    <source>
        <dbReference type="SAM" id="SignalP"/>
    </source>
</evidence>
<dbReference type="InterPro" id="IPR036280">
    <property type="entry name" value="Multihaem_cyt_sf"/>
</dbReference>
<keyword evidence="4" id="KW-1185">Reference proteome</keyword>
<protein>
    <submittedName>
        <fullName evidence="3">Uncharacterized protein</fullName>
    </submittedName>
</protein>
<name>A0A3S0IK94_9GAMM</name>
<dbReference type="AlphaFoldDB" id="A0A3S0IK94"/>
<proteinExistence type="predicted"/>
<dbReference type="EMBL" id="RXNU01000015">
    <property type="protein sequence ID" value="RTR37119.1"/>
    <property type="molecule type" value="Genomic_DNA"/>
</dbReference>
<dbReference type="RefSeq" id="WP_126522690.1">
    <property type="nucleotide sequence ID" value="NZ_RXNU01000015.1"/>
</dbReference>
<comment type="caution">
    <text evidence="3">The sequence shown here is derived from an EMBL/GenBank/DDBJ whole genome shotgun (WGS) entry which is preliminary data.</text>
</comment>
<evidence type="ECO:0000313" key="4">
    <source>
        <dbReference type="Proteomes" id="UP000267448"/>
    </source>
</evidence>
<feature type="signal peptide" evidence="2">
    <location>
        <begin position="1"/>
        <end position="19"/>
    </location>
</feature>
<dbReference type="PROSITE" id="PS51257">
    <property type="entry name" value="PROKAR_LIPOPROTEIN"/>
    <property type="match status" value="1"/>
</dbReference>
<gene>
    <name evidence="3" type="ORF">EKG38_20730</name>
</gene>